<dbReference type="PANTHER" id="PTHR12526">
    <property type="entry name" value="GLYCOSYLTRANSFERASE"/>
    <property type="match status" value="1"/>
</dbReference>
<evidence type="ECO:0000259" key="2">
    <source>
        <dbReference type="Pfam" id="PF13439"/>
    </source>
</evidence>
<reference evidence="3 4" key="1">
    <citation type="submission" date="2018-07" db="EMBL/GenBank/DDBJ databases">
        <title>Halomonas montanilacus sp. nov., isolated from Lake Pengyan on Tibetan Plateau.</title>
        <authorList>
            <person name="Lu H."/>
            <person name="Xing P."/>
            <person name="Wu Q."/>
        </authorList>
    </citation>
    <scope>NUCLEOTIDE SEQUENCE [LARGE SCALE GENOMIC DNA]</scope>
    <source>
        <strain evidence="3 4">PYC7W</strain>
    </source>
</reference>
<dbReference type="SUPFAM" id="SSF53756">
    <property type="entry name" value="UDP-Glycosyltransferase/glycogen phosphorylase"/>
    <property type="match status" value="1"/>
</dbReference>
<evidence type="ECO:0000313" key="4">
    <source>
        <dbReference type="Proteomes" id="UP000252405"/>
    </source>
</evidence>
<dbReference type="OrthoDB" id="5906768at2"/>
<dbReference type="RefSeq" id="WP_114477656.1">
    <property type="nucleotide sequence ID" value="NZ_QPII01000002.1"/>
</dbReference>
<name>A0A368U7H7_9GAMM</name>
<dbReference type="EMBL" id="QPII01000002">
    <property type="protein sequence ID" value="RCV91013.1"/>
    <property type="molecule type" value="Genomic_DNA"/>
</dbReference>
<dbReference type="Gene3D" id="3.40.50.2000">
    <property type="entry name" value="Glycogen Phosphorylase B"/>
    <property type="match status" value="2"/>
</dbReference>
<dbReference type="Pfam" id="PF13439">
    <property type="entry name" value="Glyco_transf_4"/>
    <property type="match status" value="1"/>
</dbReference>
<gene>
    <name evidence="3" type="ORF">DU505_03735</name>
</gene>
<protein>
    <submittedName>
        <fullName evidence="3">Glycosyltransferase family 1 protein</fullName>
    </submittedName>
</protein>
<proteinExistence type="predicted"/>
<keyword evidence="4" id="KW-1185">Reference proteome</keyword>
<evidence type="ECO:0000259" key="1">
    <source>
        <dbReference type="Pfam" id="PF00534"/>
    </source>
</evidence>
<dbReference type="PANTHER" id="PTHR12526:SF637">
    <property type="entry name" value="GLYCOSYLTRANSFERASE EPSF-RELATED"/>
    <property type="match status" value="1"/>
</dbReference>
<dbReference type="CDD" id="cd03812">
    <property type="entry name" value="GT4_CapH-like"/>
    <property type="match status" value="1"/>
</dbReference>
<accession>A0A368U7H7</accession>
<dbReference type="GO" id="GO:0016757">
    <property type="term" value="F:glycosyltransferase activity"/>
    <property type="evidence" value="ECO:0007669"/>
    <property type="project" value="InterPro"/>
</dbReference>
<dbReference type="Pfam" id="PF00534">
    <property type="entry name" value="Glycos_transf_1"/>
    <property type="match status" value="1"/>
</dbReference>
<keyword evidence="3" id="KW-0808">Transferase</keyword>
<dbReference type="AlphaFoldDB" id="A0A368U7H7"/>
<dbReference type="GO" id="GO:1901135">
    <property type="term" value="P:carbohydrate derivative metabolic process"/>
    <property type="evidence" value="ECO:0007669"/>
    <property type="project" value="UniProtKB-ARBA"/>
</dbReference>
<evidence type="ECO:0000313" key="3">
    <source>
        <dbReference type="EMBL" id="RCV91013.1"/>
    </source>
</evidence>
<feature type="domain" description="Glycosyl transferase family 1" evidence="1">
    <location>
        <begin position="189"/>
        <end position="306"/>
    </location>
</feature>
<sequence>MNIAHRSPPRRILHIVGRMDRAGAETMIMNIYREIDRSQYQFDFIYFTSDRCDFDDEIEALGGRIFHASGSNSITRSLNLWRILRKNNWTVVQSHTLFSSGLNLLAAKVAGVPRRIAHSHNTSDINSVSVIGRFYQFCMRWILAWVSTDCVACGKAAASYLFTDKEHVEIIPNAVDICRFIEANGYATKKALAIPDGVITILQVGRLMAVKNHNWSVRLAAALKDAGIDFQMLFVGDGPDSDAIKEQINFLGLQQNIRLLGVRHDIPELMAASDVMLMPSLYEGFPVVLVESQASGLPAVISNTIYPEVDLGLGLVHFVELDNSPQCWIEKVLNSIKQPEVDLLIRQQRLETHGFSSKAGALRLVSLYRFS</sequence>
<dbReference type="InterPro" id="IPR001296">
    <property type="entry name" value="Glyco_trans_1"/>
</dbReference>
<dbReference type="Proteomes" id="UP000252405">
    <property type="component" value="Unassembled WGS sequence"/>
</dbReference>
<feature type="domain" description="Glycosyltransferase subfamily 4-like N-terminal" evidence="2">
    <location>
        <begin position="23"/>
        <end position="177"/>
    </location>
</feature>
<dbReference type="InterPro" id="IPR028098">
    <property type="entry name" value="Glyco_trans_4-like_N"/>
</dbReference>
<comment type="caution">
    <text evidence="3">The sequence shown here is derived from an EMBL/GenBank/DDBJ whole genome shotgun (WGS) entry which is preliminary data.</text>
</comment>
<organism evidence="3 4">
    <name type="scientific">Billgrantia montanilacus</name>
    <dbReference type="NCBI Taxonomy" id="2282305"/>
    <lineage>
        <taxon>Bacteria</taxon>
        <taxon>Pseudomonadati</taxon>
        <taxon>Pseudomonadota</taxon>
        <taxon>Gammaproteobacteria</taxon>
        <taxon>Oceanospirillales</taxon>
        <taxon>Halomonadaceae</taxon>
        <taxon>Billgrantia</taxon>
    </lineage>
</organism>